<keyword evidence="6 8" id="KW-1133">Transmembrane helix</keyword>
<feature type="domain" description="Type II secretion system protein GspF" evidence="9">
    <location>
        <begin position="275"/>
        <end position="397"/>
    </location>
</feature>
<dbReference type="InterPro" id="IPR042094">
    <property type="entry name" value="T2SS_GspF_sf"/>
</dbReference>
<evidence type="ECO:0000256" key="3">
    <source>
        <dbReference type="ARBA" id="ARBA00022475"/>
    </source>
</evidence>
<comment type="subcellular location">
    <subcellularLocation>
        <location evidence="1">Cell inner membrane</location>
        <topology evidence="1">Multi-pass membrane protein</topology>
    </subcellularLocation>
</comment>
<organism evidence="10 11">
    <name type="scientific">Methylomonas lenta</name>
    <dbReference type="NCBI Taxonomy" id="980561"/>
    <lineage>
        <taxon>Bacteria</taxon>
        <taxon>Pseudomonadati</taxon>
        <taxon>Pseudomonadota</taxon>
        <taxon>Gammaproteobacteria</taxon>
        <taxon>Methylococcales</taxon>
        <taxon>Methylococcaceae</taxon>
        <taxon>Methylomonas</taxon>
    </lineage>
</organism>
<evidence type="ECO:0000256" key="6">
    <source>
        <dbReference type="ARBA" id="ARBA00022989"/>
    </source>
</evidence>
<evidence type="ECO:0000256" key="8">
    <source>
        <dbReference type="SAM" id="Phobius"/>
    </source>
</evidence>
<evidence type="ECO:0000256" key="2">
    <source>
        <dbReference type="ARBA" id="ARBA00005745"/>
    </source>
</evidence>
<keyword evidence="11" id="KW-1185">Reference proteome</keyword>
<dbReference type="Proteomes" id="UP000078476">
    <property type="component" value="Unassembled WGS sequence"/>
</dbReference>
<evidence type="ECO:0000259" key="9">
    <source>
        <dbReference type="Pfam" id="PF00482"/>
    </source>
</evidence>
<comment type="similarity">
    <text evidence="2">Belongs to the GSP F family.</text>
</comment>
<dbReference type="Gene3D" id="1.20.81.30">
    <property type="entry name" value="Type II secretion system (T2SS), domain F"/>
    <property type="match status" value="2"/>
</dbReference>
<feature type="transmembrane region" description="Helical" evidence="8">
    <location>
        <begin position="225"/>
        <end position="244"/>
    </location>
</feature>
<keyword evidence="7 8" id="KW-0472">Membrane</keyword>
<dbReference type="STRING" id="980561.A1359_15215"/>
<dbReference type="GO" id="GO:0015628">
    <property type="term" value="P:protein secretion by the type II secretion system"/>
    <property type="evidence" value="ECO:0007669"/>
    <property type="project" value="TreeGrafter"/>
</dbReference>
<dbReference type="AlphaFoldDB" id="A0A177MZL6"/>
<sequence>MPNFSYKARDSNGKLIDGRLDAQSMQMAAQTLNNRGLIPISIQPAANKIDLLQQFASWNALRELNINDLMLFSRQMYSLTKAGVPLSRAINSLTESCRNMALKQALTNISRQLESGQSLSQAMSQHDKIFPLLLISIINVGETTGGLEQAFFQISHYLEREKETQTRIKSALRYPTMVIFAITIAMIIVNIYVIPAFKGVFDKMGAQLPWQTQLLMGISDFTVHYWPHILAGLFAMGLVVSKYLQTASGLQHWHKLQLKIPVIGSIIQRGTMERFSRSFAMTLSAGVPLIQGIAVVAKAVGNEYIGAKLQKMRIGIEKGDSISRMAKSIGLFPPLVIQMIMVGEESGNIAEMLEEVADFYEGEVGMELKNLSSAIEPFLIIIIGVMVLGLALGIFLPMWDLSTNVHR</sequence>
<evidence type="ECO:0000256" key="4">
    <source>
        <dbReference type="ARBA" id="ARBA00022519"/>
    </source>
</evidence>
<gene>
    <name evidence="10" type="ORF">A1359_15215</name>
</gene>
<keyword evidence="5 8" id="KW-0812">Transmembrane</keyword>
<dbReference type="FunFam" id="1.20.81.30:FF:000001">
    <property type="entry name" value="Type II secretion system protein F"/>
    <property type="match status" value="2"/>
</dbReference>
<keyword evidence="3" id="KW-1003">Cell membrane</keyword>
<keyword evidence="4" id="KW-0997">Cell inner membrane</keyword>
<dbReference type="InterPro" id="IPR018076">
    <property type="entry name" value="T2SS_GspF_dom"/>
</dbReference>
<reference evidence="10 11" key="1">
    <citation type="submission" date="2016-03" db="EMBL/GenBank/DDBJ databases">
        <authorList>
            <person name="Ploux O."/>
        </authorList>
    </citation>
    <scope>NUCLEOTIDE SEQUENCE [LARGE SCALE GENOMIC DNA]</scope>
    <source>
        <strain evidence="10 11">R-45370</strain>
    </source>
</reference>
<dbReference type="InterPro" id="IPR003004">
    <property type="entry name" value="GspF/PilC"/>
</dbReference>
<dbReference type="PRINTS" id="PR00812">
    <property type="entry name" value="BCTERIALGSPF"/>
</dbReference>
<feature type="transmembrane region" description="Helical" evidence="8">
    <location>
        <begin position="378"/>
        <end position="399"/>
    </location>
</feature>
<evidence type="ECO:0000313" key="10">
    <source>
        <dbReference type="EMBL" id="OAI11045.1"/>
    </source>
</evidence>
<dbReference type="PANTHER" id="PTHR30012:SF4">
    <property type="entry name" value="MSHA BIOGENESIS PROTEIN MSHG"/>
    <property type="match status" value="1"/>
</dbReference>
<dbReference type="EMBL" id="LUUI01000145">
    <property type="protein sequence ID" value="OAI11045.1"/>
    <property type="molecule type" value="Genomic_DNA"/>
</dbReference>
<accession>A0A177MZL6</accession>
<proteinExistence type="inferred from homology"/>
<dbReference type="OrthoDB" id="9805682at2"/>
<dbReference type="RefSeq" id="WP_066986263.1">
    <property type="nucleotide sequence ID" value="NZ_LUUI01000145.1"/>
</dbReference>
<evidence type="ECO:0000256" key="5">
    <source>
        <dbReference type="ARBA" id="ARBA00022692"/>
    </source>
</evidence>
<evidence type="ECO:0000256" key="1">
    <source>
        <dbReference type="ARBA" id="ARBA00004429"/>
    </source>
</evidence>
<comment type="caution">
    <text evidence="10">The sequence shown here is derived from an EMBL/GenBank/DDBJ whole genome shotgun (WGS) entry which is preliminary data.</text>
</comment>
<dbReference type="Pfam" id="PF00482">
    <property type="entry name" value="T2SSF"/>
    <property type="match status" value="2"/>
</dbReference>
<feature type="domain" description="Type II secretion system protein GspF" evidence="9">
    <location>
        <begin position="72"/>
        <end position="195"/>
    </location>
</feature>
<name>A0A177MZL6_9GAMM</name>
<evidence type="ECO:0000313" key="11">
    <source>
        <dbReference type="Proteomes" id="UP000078476"/>
    </source>
</evidence>
<dbReference type="PANTHER" id="PTHR30012">
    <property type="entry name" value="GENERAL SECRETION PATHWAY PROTEIN"/>
    <property type="match status" value="1"/>
</dbReference>
<feature type="transmembrane region" description="Helical" evidence="8">
    <location>
        <begin position="172"/>
        <end position="194"/>
    </location>
</feature>
<dbReference type="GO" id="GO:0005886">
    <property type="term" value="C:plasma membrane"/>
    <property type="evidence" value="ECO:0007669"/>
    <property type="project" value="UniProtKB-SubCell"/>
</dbReference>
<evidence type="ECO:0000256" key="7">
    <source>
        <dbReference type="ARBA" id="ARBA00023136"/>
    </source>
</evidence>
<protein>
    <recommendedName>
        <fullName evidence="9">Type II secretion system protein GspF domain-containing protein</fullName>
    </recommendedName>
</protein>